<dbReference type="EMBL" id="CP036271">
    <property type="protein sequence ID" value="QDT57207.1"/>
    <property type="molecule type" value="Genomic_DNA"/>
</dbReference>
<proteinExistence type="predicted"/>
<keyword evidence="1" id="KW-1133">Transmembrane helix</keyword>
<reference evidence="2 3" key="1">
    <citation type="submission" date="2019-02" db="EMBL/GenBank/DDBJ databases">
        <title>Deep-cultivation of Planctomycetes and their phenomic and genomic characterization uncovers novel biology.</title>
        <authorList>
            <person name="Wiegand S."/>
            <person name="Jogler M."/>
            <person name="Boedeker C."/>
            <person name="Pinto D."/>
            <person name="Vollmers J."/>
            <person name="Rivas-Marin E."/>
            <person name="Kohn T."/>
            <person name="Peeters S.H."/>
            <person name="Heuer A."/>
            <person name="Rast P."/>
            <person name="Oberbeckmann S."/>
            <person name="Bunk B."/>
            <person name="Jeske O."/>
            <person name="Meyerdierks A."/>
            <person name="Storesund J.E."/>
            <person name="Kallscheuer N."/>
            <person name="Luecker S."/>
            <person name="Lage O.M."/>
            <person name="Pohl T."/>
            <person name="Merkel B.J."/>
            <person name="Hornburger P."/>
            <person name="Mueller R.-W."/>
            <person name="Bruemmer F."/>
            <person name="Labrenz M."/>
            <person name="Spormann A.M."/>
            <person name="Op den Camp H."/>
            <person name="Overmann J."/>
            <person name="Amann R."/>
            <person name="Jetten M.S.M."/>
            <person name="Mascher T."/>
            <person name="Medema M.H."/>
            <person name="Devos D.P."/>
            <person name="Kaster A.-K."/>
            <person name="Ovreas L."/>
            <person name="Rohde M."/>
            <person name="Galperin M.Y."/>
            <person name="Jogler C."/>
        </authorList>
    </citation>
    <scope>NUCLEOTIDE SEQUENCE [LARGE SCALE GENOMIC DNA]</scope>
    <source>
        <strain evidence="2 3">Pan44</strain>
    </source>
</reference>
<keyword evidence="1" id="KW-0812">Transmembrane</keyword>
<dbReference type="InParanoid" id="A0A517SM56"/>
<evidence type="ECO:0000313" key="2">
    <source>
        <dbReference type="EMBL" id="QDT57207.1"/>
    </source>
</evidence>
<organism evidence="2 3">
    <name type="scientific">Caulifigura coniformis</name>
    <dbReference type="NCBI Taxonomy" id="2527983"/>
    <lineage>
        <taxon>Bacteria</taxon>
        <taxon>Pseudomonadati</taxon>
        <taxon>Planctomycetota</taxon>
        <taxon>Planctomycetia</taxon>
        <taxon>Planctomycetales</taxon>
        <taxon>Planctomycetaceae</taxon>
        <taxon>Caulifigura</taxon>
    </lineage>
</organism>
<accession>A0A517SM56</accession>
<keyword evidence="1" id="KW-0472">Membrane</keyword>
<dbReference type="AlphaFoldDB" id="A0A517SM56"/>
<evidence type="ECO:0000256" key="1">
    <source>
        <dbReference type="SAM" id="Phobius"/>
    </source>
</evidence>
<dbReference type="KEGG" id="ccos:Pan44_52740"/>
<sequence length="181" mass="19531">MLVWLLALAAACGPAHKSTVLVAKAISRVQQHRVASKWFWLLATAGYAAFCAAGAIAIALTISAVSVLSAKYLLLWWQGAAQHDAVIALLEPLAAAQIVSCVVAAVASATACFATLVWLWIHEFAWEIYDTWATVLTKAGFKGKLRQYMLSVGQFVGAGIVVYDSLGSVSAIVYYFWTYQQ</sequence>
<keyword evidence="3" id="KW-1185">Reference proteome</keyword>
<feature type="transmembrane region" description="Helical" evidence="1">
    <location>
        <begin position="95"/>
        <end position="121"/>
    </location>
</feature>
<protein>
    <submittedName>
        <fullName evidence="2">Uncharacterized protein</fullName>
    </submittedName>
</protein>
<gene>
    <name evidence="2" type="ORF">Pan44_52740</name>
</gene>
<dbReference type="Proteomes" id="UP000315700">
    <property type="component" value="Chromosome"/>
</dbReference>
<feature type="transmembrane region" description="Helical" evidence="1">
    <location>
        <begin position="41"/>
        <end position="74"/>
    </location>
</feature>
<feature type="transmembrane region" description="Helical" evidence="1">
    <location>
        <begin position="155"/>
        <end position="177"/>
    </location>
</feature>
<evidence type="ECO:0000313" key="3">
    <source>
        <dbReference type="Proteomes" id="UP000315700"/>
    </source>
</evidence>
<name>A0A517SM56_9PLAN</name>